<evidence type="ECO:0000313" key="4">
    <source>
        <dbReference type="Proteomes" id="UP000179807"/>
    </source>
</evidence>
<feature type="region of interest" description="Disordered" evidence="2">
    <location>
        <begin position="544"/>
        <end position="580"/>
    </location>
</feature>
<evidence type="ECO:0000256" key="1">
    <source>
        <dbReference type="SAM" id="Coils"/>
    </source>
</evidence>
<dbReference type="EMBL" id="MLAK01000638">
    <property type="protein sequence ID" value="OHT09459.1"/>
    <property type="molecule type" value="Genomic_DNA"/>
</dbReference>
<dbReference type="PANTHER" id="PTHR34707">
    <property type="entry name" value="VIMENTIN-TYPE INTERMEDIATE FILAMENT-ASSOCIATED COILED-COIL PROTEIN"/>
    <property type="match status" value="1"/>
</dbReference>
<gene>
    <name evidence="3" type="ORF">TRFO_04521</name>
</gene>
<dbReference type="RefSeq" id="XP_068362595.1">
    <property type="nucleotide sequence ID" value="XM_068491955.1"/>
</dbReference>
<dbReference type="Gene3D" id="1.10.287.1490">
    <property type="match status" value="2"/>
</dbReference>
<evidence type="ECO:0000256" key="2">
    <source>
        <dbReference type="SAM" id="MobiDB-lite"/>
    </source>
</evidence>
<dbReference type="Proteomes" id="UP000179807">
    <property type="component" value="Unassembled WGS sequence"/>
</dbReference>
<dbReference type="VEuPathDB" id="TrichDB:TRFO_04521"/>
<organism evidence="3 4">
    <name type="scientific">Tritrichomonas foetus</name>
    <dbReference type="NCBI Taxonomy" id="1144522"/>
    <lineage>
        <taxon>Eukaryota</taxon>
        <taxon>Metamonada</taxon>
        <taxon>Parabasalia</taxon>
        <taxon>Tritrichomonadida</taxon>
        <taxon>Tritrichomonadidae</taxon>
        <taxon>Tritrichomonas</taxon>
    </lineage>
</organism>
<keyword evidence="1" id="KW-0175">Coiled coil</keyword>
<proteinExistence type="predicted"/>
<protein>
    <submittedName>
        <fullName evidence="3">Uncharacterized protein</fullName>
    </submittedName>
</protein>
<keyword evidence="4" id="KW-1185">Reference proteome</keyword>
<feature type="coiled-coil region" evidence="1">
    <location>
        <begin position="124"/>
        <end position="177"/>
    </location>
</feature>
<evidence type="ECO:0000313" key="3">
    <source>
        <dbReference type="EMBL" id="OHT09459.1"/>
    </source>
</evidence>
<reference evidence="3" key="1">
    <citation type="submission" date="2016-10" db="EMBL/GenBank/DDBJ databases">
        <authorList>
            <person name="Benchimol M."/>
            <person name="Almeida L.G."/>
            <person name="Vasconcelos A.T."/>
            <person name="Perreira-Neves A."/>
            <person name="Rosa I.A."/>
            <person name="Tasca T."/>
            <person name="Bogo M.R."/>
            <person name="de Souza W."/>
        </authorList>
    </citation>
    <scope>NUCLEOTIDE SEQUENCE [LARGE SCALE GENOMIC DNA]</scope>
    <source>
        <strain evidence="3">K</strain>
    </source>
</reference>
<dbReference type="GeneID" id="94826659"/>
<feature type="region of interest" description="Disordered" evidence="2">
    <location>
        <begin position="447"/>
        <end position="468"/>
    </location>
</feature>
<accession>A0A1J4KE39</accession>
<dbReference type="GO" id="GO:0045098">
    <property type="term" value="C:type III intermediate filament"/>
    <property type="evidence" value="ECO:0007669"/>
    <property type="project" value="TreeGrafter"/>
</dbReference>
<feature type="coiled-coil region" evidence="1">
    <location>
        <begin position="220"/>
        <end position="261"/>
    </location>
</feature>
<comment type="caution">
    <text evidence="3">The sequence shown here is derived from an EMBL/GenBank/DDBJ whole genome shotgun (WGS) entry which is preliminary data.</text>
</comment>
<name>A0A1J4KE39_9EUKA</name>
<sequence>MQIRFNDFIEDAILQYQRVKSHGGWEAIEARLKSLPNVANASNRATQADKILSEILGNNYEIDQLSQFLAQREDDSRLVDEIRNEFGDEITVRDLTLVESQDNSHLGKMTRELFENQGNEKLTEDQIIEQLKDLKAKLNDYKDNTLIAEEARLLTNNENHEETIENLQSTFKLANNVRNIISSNNDIELSEKLSQSVALMKELQELLEVNADSIPEKVRSLQQNTLNQDLQNELEEVKKQRQNFENELWETKKLLTAAQDEELFAKKVRAIYGNSDDNDNLICAKNDHNLASAIRIIYENQNVSDEFIPQSIVRDHDLATPIRELFQLADDNAIIEKIRNNQSEASDNSLIGNLSNKLEAIRNVKLAEQLKEELTQETERVQSLTSELDKLRNELNEKSNELENLKNEFNNTNSQIRNQDQANNNELNNIRNELNSKNEELNNLRNEIENKNNELNSKNEEINGLKRDQEFSQRVRNIFPNDSDENIPEYISKDVKLASRVRGIFQSGDDAFITESIENNKNASSTNAQEHEALNNTTQALSSLRQELESKNNELNSKNGELDNLRNELSNKNNEIESKSNELNSLRNELENNNNEFNSKSTELDNLRNELNNLRNELNDKNSQLQNLDQETTNEYNNLRNEIKSKNDEINHIRDEISHKNNELNAKNSELENLHNEINNKNDELDRLRNELSNSQNEIGLKNNEHAHLIEELNRHKNQLEALQNEINTQQQQHQAQQQADQGQNNEEIERLRKELEDTKEELKNALEDLEGRDQDIESLHAKILELGGANTSKEIEDLTAKLAQMVLLRKEAEDLKNQLENVSAELDLVKSDRDQYIARLEQANINAARADNEKNDLSHKLELYKASNIHQDVDDNTSSEFESLSKANAAYAAENAALTASLNDHREDHAFAEKLRNILPGDNDDARLGAAAADHKLSESIRSIFTNDSDDSIPVYVSRDCSFSKDIRVFFSSGDDSAMLQRIKDNESQIQSLKQKDSDSGAVKLEIEALKGQNNALQAKLDKANEIAEKAVANEAFATRFRDVTRGNTDDDKVYNIQRDTWLAIEIRKIFEDSHADETIPRRVKDLIDEHENLKNEKSNLLTQLNNLLNNNNTSADVENQTNEEIDALKAQLRLFAGLVSAEDCTNEECFDRLKQNTNLANSVRNQFNYPNSDRDNEIPQYISKDMALASTIRVLFSSGDDEMIVERIKSNEFRSSQELIEARTNFDRLNNIFSTIRAIVIESGNVDVEHFLEDQIVDEVRETFRFAKECRESQDSNDSSLLDSILTLFKPGTTPESIKQWKNRLVQSVDTFTANEDLLADIREIFELASAENLPNIIKEMREEGDPTLTRNADILDEAMKGSNLKVEIEGLMTMVLVLFTQYMLVPPEQ</sequence>
<dbReference type="PANTHER" id="PTHR34707:SF1">
    <property type="entry name" value="VIMENTIN-TYPE INTERMEDIATE FILAMENT-ASSOCIATED COILED-COIL PROTEIN"/>
    <property type="match status" value="1"/>
</dbReference>
<feature type="coiled-coil region" evidence="1">
    <location>
        <begin position="1008"/>
        <end position="1035"/>
    </location>
</feature>
<feature type="region of interest" description="Disordered" evidence="2">
    <location>
        <begin position="727"/>
        <end position="746"/>
    </location>
</feature>
<feature type="coiled-coil region" evidence="1">
    <location>
        <begin position="1085"/>
        <end position="1112"/>
    </location>
</feature>
<dbReference type="Gene3D" id="1.10.287.2610">
    <property type="match status" value="1"/>
</dbReference>